<reference evidence="2" key="1">
    <citation type="submission" date="2024-06" db="UniProtKB">
        <authorList>
            <consortium name="Ensembl"/>
        </authorList>
    </citation>
    <scope>IDENTIFICATION</scope>
</reference>
<dbReference type="EMBL" id="AEYP01056491">
    <property type="status" value="NOT_ANNOTATED_CDS"/>
    <property type="molecule type" value="Genomic_DNA"/>
</dbReference>
<feature type="compositionally biased region" description="Pro residues" evidence="1">
    <location>
        <begin position="54"/>
        <end position="64"/>
    </location>
</feature>
<dbReference type="InParanoid" id="M3Y262"/>
<dbReference type="EMBL" id="AEYP01056492">
    <property type="status" value="NOT_ANNOTATED_CDS"/>
    <property type="molecule type" value="Genomic_DNA"/>
</dbReference>
<feature type="region of interest" description="Disordered" evidence="1">
    <location>
        <begin position="36"/>
        <end position="69"/>
    </location>
</feature>
<dbReference type="HOGENOM" id="CLU_1630902_0_0_1"/>
<dbReference type="AlphaFoldDB" id="M3Y262"/>
<name>M3Y262_MUSPF</name>
<feature type="compositionally biased region" description="Polar residues" evidence="1">
    <location>
        <begin position="103"/>
        <end position="112"/>
    </location>
</feature>
<sequence>GLQAADLCVPYIPIQNRTYPWRYRFGASRAGTYSLHASEPGTAPDSLTSRTPPRWAPRPEPPRLPADRASLPARVLASGSWERRMCLFEPREQPVAPRAAVATSPSAPQSCGTEPARRRRSPSQRATLGPDGQAPSSGKILLILQDLFKCYHVCEVSLTCRLG</sequence>
<evidence type="ECO:0000256" key="1">
    <source>
        <dbReference type="SAM" id="MobiDB-lite"/>
    </source>
</evidence>
<protein>
    <submittedName>
        <fullName evidence="2">Uncharacterized protein</fullName>
    </submittedName>
</protein>
<accession>M3Y262</accession>
<dbReference type="EMBL" id="AEYP01056489">
    <property type="status" value="NOT_ANNOTATED_CDS"/>
    <property type="molecule type" value="Genomic_DNA"/>
</dbReference>
<evidence type="ECO:0000313" key="2">
    <source>
        <dbReference type="Ensembl" id="ENSMPUP00000005413.1"/>
    </source>
</evidence>
<dbReference type="EMBL" id="AEYP01056488">
    <property type="status" value="NOT_ANNOTATED_CDS"/>
    <property type="molecule type" value="Genomic_DNA"/>
</dbReference>
<organism evidence="2">
    <name type="scientific">Mustela putorius furo</name>
    <name type="common">European domestic ferret</name>
    <name type="synonym">Mustela furo</name>
    <dbReference type="NCBI Taxonomy" id="9669"/>
    <lineage>
        <taxon>Eukaryota</taxon>
        <taxon>Metazoa</taxon>
        <taxon>Chordata</taxon>
        <taxon>Craniata</taxon>
        <taxon>Vertebrata</taxon>
        <taxon>Euteleostomi</taxon>
        <taxon>Mammalia</taxon>
        <taxon>Eutheria</taxon>
        <taxon>Laurasiatheria</taxon>
        <taxon>Carnivora</taxon>
        <taxon>Caniformia</taxon>
        <taxon>Musteloidea</taxon>
        <taxon>Mustelidae</taxon>
        <taxon>Mustelinae</taxon>
        <taxon>Mustela</taxon>
    </lineage>
</organism>
<feature type="region of interest" description="Disordered" evidence="1">
    <location>
        <begin position="93"/>
        <end position="136"/>
    </location>
</feature>
<proteinExistence type="predicted"/>
<dbReference type="EMBL" id="AEYP01056490">
    <property type="status" value="NOT_ANNOTATED_CDS"/>
    <property type="molecule type" value="Genomic_DNA"/>
</dbReference>
<dbReference type="Ensembl" id="ENSMPUT00000005503.1">
    <property type="protein sequence ID" value="ENSMPUP00000005413.1"/>
    <property type="gene ID" value="ENSMPUG00000005453.1"/>
</dbReference>